<evidence type="ECO:0000259" key="4">
    <source>
        <dbReference type="PROSITE" id="PS50932"/>
    </source>
</evidence>
<dbReference type="Pfam" id="PF13377">
    <property type="entry name" value="Peripla_BP_3"/>
    <property type="match status" value="1"/>
</dbReference>
<sequence>MKSSIEDVAKKAGVSVVTVSRVLNQSKSVRPRNREKVLKAIKELNYSPSAAAQTLALGKTRVIGLTISNLNDSFFEGVVKAISRNLERHGYFMALSVIPARTSSLNSNGGFLFQSDRVDGVILLTPVNEAVDSEVLKAKGIPFILLDHQNEYVNAPSIVVNNFKGGYEATQHLIQLGHRNIAHISGPDIYLSSKERRRGYLAAIRDAGVQGGQLQKSHFSIRGGFEATRKWLKDGKMPTAIFAADDFIALGAIHALHDRGWRVPEDISVVGFDDQSFAAEIHPRLTTVKQPEEEIGEKAVLHLLSLINHTIAEPESIRECLNPHLIIRESTAPPTRS</sequence>
<dbReference type="EMBL" id="BMIR01000019">
    <property type="protein sequence ID" value="GGE51573.1"/>
    <property type="molecule type" value="Genomic_DNA"/>
</dbReference>
<dbReference type="CDD" id="cd06267">
    <property type="entry name" value="PBP1_LacI_sugar_binding-like"/>
    <property type="match status" value="1"/>
</dbReference>
<dbReference type="Gene3D" id="3.40.50.2300">
    <property type="match status" value="2"/>
</dbReference>
<organism evidence="5 6">
    <name type="scientific">Pullulanibacillus camelliae</name>
    <dbReference type="NCBI Taxonomy" id="1707096"/>
    <lineage>
        <taxon>Bacteria</taxon>
        <taxon>Bacillati</taxon>
        <taxon>Bacillota</taxon>
        <taxon>Bacilli</taxon>
        <taxon>Bacillales</taxon>
        <taxon>Sporolactobacillaceae</taxon>
        <taxon>Pullulanibacillus</taxon>
    </lineage>
</organism>
<dbReference type="Gene3D" id="1.10.260.40">
    <property type="entry name" value="lambda repressor-like DNA-binding domains"/>
    <property type="match status" value="1"/>
</dbReference>
<evidence type="ECO:0000256" key="2">
    <source>
        <dbReference type="ARBA" id="ARBA00023125"/>
    </source>
</evidence>
<evidence type="ECO:0000313" key="6">
    <source>
        <dbReference type="Proteomes" id="UP000628775"/>
    </source>
</evidence>
<dbReference type="PROSITE" id="PS00356">
    <property type="entry name" value="HTH_LACI_1"/>
    <property type="match status" value="1"/>
</dbReference>
<proteinExistence type="predicted"/>
<dbReference type="InterPro" id="IPR028082">
    <property type="entry name" value="Peripla_BP_I"/>
</dbReference>
<protein>
    <submittedName>
        <fullName evidence="5">LacI family transcriptional regulator</fullName>
    </submittedName>
</protein>
<evidence type="ECO:0000313" key="5">
    <source>
        <dbReference type="EMBL" id="GGE51573.1"/>
    </source>
</evidence>
<dbReference type="Pfam" id="PF00356">
    <property type="entry name" value="LacI"/>
    <property type="match status" value="1"/>
</dbReference>
<comment type="caution">
    <text evidence="5">The sequence shown here is derived from an EMBL/GenBank/DDBJ whole genome shotgun (WGS) entry which is preliminary data.</text>
</comment>
<dbReference type="InterPro" id="IPR010982">
    <property type="entry name" value="Lambda_DNA-bd_dom_sf"/>
</dbReference>
<dbReference type="InterPro" id="IPR000843">
    <property type="entry name" value="HTH_LacI"/>
</dbReference>
<reference evidence="5" key="1">
    <citation type="journal article" date="2014" name="Int. J. Syst. Evol. Microbiol.">
        <title>Complete genome sequence of Corynebacterium casei LMG S-19264T (=DSM 44701T), isolated from a smear-ripened cheese.</title>
        <authorList>
            <consortium name="US DOE Joint Genome Institute (JGI-PGF)"/>
            <person name="Walter F."/>
            <person name="Albersmeier A."/>
            <person name="Kalinowski J."/>
            <person name="Ruckert C."/>
        </authorList>
    </citation>
    <scope>NUCLEOTIDE SEQUENCE</scope>
    <source>
        <strain evidence="5">CGMCC 1.15371</strain>
    </source>
</reference>
<accession>A0A8J3DZC3</accession>
<dbReference type="PRINTS" id="PR00036">
    <property type="entry name" value="HTHLACI"/>
</dbReference>
<dbReference type="PROSITE" id="PS50932">
    <property type="entry name" value="HTH_LACI_2"/>
    <property type="match status" value="1"/>
</dbReference>
<dbReference type="SMART" id="SM00354">
    <property type="entry name" value="HTH_LACI"/>
    <property type="match status" value="1"/>
</dbReference>
<dbReference type="CDD" id="cd01392">
    <property type="entry name" value="HTH_LacI"/>
    <property type="match status" value="1"/>
</dbReference>
<keyword evidence="1" id="KW-0805">Transcription regulation</keyword>
<dbReference type="RefSeq" id="WP_188696851.1">
    <property type="nucleotide sequence ID" value="NZ_BMIR01000019.1"/>
</dbReference>
<feature type="domain" description="HTH lacI-type" evidence="4">
    <location>
        <begin position="3"/>
        <end position="57"/>
    </location>
</feature>
<dbReference type="PANTHER" id="PTHR30146:SF109">
    <property type="entry name" value="HTH-TYPE TRANSCRIPTIONAL REGULATOR GALS"/>
    <property type="match status" value="1"/>
</dbReference>
<dbReference type="GO" id="GO:0003700">
    <property type="term" value="F:DNA-binding transcription factor activity"/>
    <property type="evidence" value="ECO:0007669"/>
    <property type="project" value="TreeGrafter"/>
</dbReference>
<evidence type="ECO:0000256" key="3">
    <source>
        <dbReference type="ARBA" id="ARBA00023163"/>
    </source>
</evidence>
<dbReference type="GO" id="GO:0000976">
    <property type="term" value="F:transcription cis-regulatory region binding"/>
    <property type="evidence" value="ECO:0007669"/>
    <property type="project" value="TreeGrafter"/>
</dbReference>
<keyword evidence="3" id="KW-0804">Transcription</keyword>
<dbReference type="AlphaFoldDB" id="A0A8J3DZC3"/>
<dbReference type="Proteomes" id="UP000628775">
    <property type="component" value="Unassembled WGS sequence"/>
</dbReference>
<dbReference type="SUPFAM" id="SSF47413">
    <property type="entry name" value="lambda repressor-like DNA-binding domains"/>
    <property type="match status" value="1"/>
</dbReference>
<gene>
    <name evidence="5" type="ORF">GCM10011391_32960</name>
</gene>
<dbReference type="InterPro" id="IPR046335">
    <property type="entry name" value="LacI/GalR-like_sensor"/>
</dbReference>
<dbReference type="PANTHER" id="PTHR30146">
    <property type="entry name" value="LACI-RELATED TRANSCRIPTIONAL REPRESSOR"/>
    <property type="match status" value="1"/>
</dbReference>
<dbReference type="SUPFAM" id="SSF53822">
    <property type="entry name" value="Periplasmic binding protein-like I"/>
    <property type="match status" value="1"/>
</dbReference>
<name>A0A8J3DZC3_9BACL</name>
<keyword evidence="2" id="KW-0238">DNA-binding</keyword>
<evidence type="ECO:0000256" key="1">
    <source>
        <dbReference type="ARBA" id="ARBA00023015"/>
    </source>
</evidence>
<reference evidence="5" key="2">
    <citation type="submission" date="2020-09" db="EMBL/GenBank/DDBJ databases">
        <authorList>
            <person name="Sun Q."/>
            <person name="Zhou Y."/>
        </authorList>
    </citation>
    <scope>NUCLEOTIDE SEQUENCE</scope>
    <source>
        <strain evidence="5">CGMCC 1.15371</strain>
    </source>
</reference>
<keyword evidence="6" id="KW-1185">Reference proteome</keyword>